<keyword evidence="1" id="KW-0472">Membrane</keyword>
<evidence type="ECO:0000256" key="1">
    <source>
        <dbReference type="SAM" id="Phobius"/>
    </source>
</evidence>
<keyword evidence="3" id="KW-1185">Reference proteome</keyword>
<protein>
    <submittedName>
        <fullName evidence="2">Uncharacterized protein</fullName>
    </submittedName>
</protein>
<evidence type="ECO:0000313" key="3">
    <source>
        <dbReference type="Proteomes" id="UP001549691"/>
    </source>
</evidence>
<evidence type="ECO:0000313" key="2">
    <source>
        <dbReference type="EMBL" id="MET7015696.1"/>
    </source>
</evidence>
<name>A0ABV2TP35_9RHOO</name>
<feature type="transmembrane region" description="Helical" evidence="1">
    <location>
        <begin position="15"/>
        <end position="35"/>
    </location>
</feature>
<keyword evidence="1" id="KW-1133">Transmembrane helix</keyword>
<sequence>MNSRPLLAQKSARQLSLSVLVAVVLIALGGGLLWASQQQLKHAQREHDSARSAAQALHQRYQKAQADEPTIRQTIARFDQLHQQGLIGAENRLDWANALRNIGQTRRLGKLEFSLAPQRELAKLDAAGQFASKASQMKLSLQLLHEGDLLRVLDDLRNISGAIVQPRKCSLSELAGAADQGNARLAAECELDWITVQAPAATANLKQP</sequence>
<dbReference type="Proteomes" id="UP001549691">
    <property type="component" value="Unassembled WGS sequence"/>
</dbReference>
<accession>A0ABV2TP35</accession>
<dbReference type="EMBL" id="JBEWZI010000020">
    <property type="protein sequence ID" value="MET7015696.1"/>
    <property type="molecule type" value="Genomic_DNA"/>
</dbReference>
<keyword evidence="1" id="KW-0812">Transmembrane</keyword>
<reference evidence="2 3" key="1">
    <citation type="submission" date="2024-07" db="EMBL/GenBank/DDBJ databases">
        <title>Uliginosibacterium flavum JJ3220;KACC:17644.</title>
        <authorList>
            <person name="Kim M.K."/>
        </authorList>
    </citation>
    <scope>NUCLEOTIDE SEQUENCE [LARGE SCALE GENOMIC DNA]</scope>
    <source>
        <strain evidence="2 3">KACC:17644</strain>
    </source>
</reference>
<proteinExistence type="predicted"/>
<dbReference type="RefSeq" id="WP_354602154.1">
    <property type="nucleotide sequence ID" value="NZ_JBEWZI010000020.1"/>
</dbReference>
<organism evidence="2 3">
    <name type="scientific">Uliginosibacterium flavum</name>
    <dbReference type="NCBI Taxonomy" id="1396831"/>
    <lineage>
        <taxon>Bacteria</taxon>
        <taxon>Pseudomonadati</taxon>
        <taxon>Pseudomonadota</taxon>
        <taxon>Betaproteobacteria</taxon>
        <taxon>Rhodocyclales</taxon>
        <taxon>Zoogloeaceae</taxon>
        <taxon>Uliginosibacterium</taxon>
    </lineage>
</organism>
<gene>
    <name evidence="2" type="ORF">ABXR19_16010</name>
</gene>
<comment type="caution">
    <text evidence="2">The sequence shown here is derived from an EMBL/GenBank/DDBJ whole genome shotgun (WGS) entry which is preliminary data.</text>
</comment>